<evidence type="ECO:0000313" key="12">
    <source>
        <dbReference type="EMBL" id="SUO96969.1"/>
    </source>
</evidence>
<dbReference type="EMBL" id="UHIA01000004">
    <property type="protein sequence ID" value="SUO96969.1"/>
    <property type="molecule type" value="Genomic_DNA"/>
</dbReference>
<feature type="domain" description="BPL/LPL catalytic" evidence="11">
    <location>
        <begin position="34"/>
        <end position="209"/>
    </location>
</feature>
<evidence type="ECO:0000256" key="5">
    <source>
        <dbReference type="ARBA" id="ARBA00024732"/>
    </source>
</evidence>
<keyword evidence="3 6" id="KW-0808">Transferase</keyword>
<comment type="pathway">
    <text evidence="1 6 7">Protein modification; protein lipoylation via endogenous pathway; protein N(6)-(lipoyl)lysine from octanoyl-[acyl-carrier-protein]: step 1/2.</text>
</comment>
<protein>
    <recommendedName>
        <fullName evidence="6 7">Octanoyltransferase</fullName>
        <ecNumber evidence="6 7">2.3.1.181</ecNumber>
    </recommendedName>
    <alternativeName>
        <fullName evidence="6">Lipoate-protein ligase B</fullName>
    </alternativeName>
    <alternativeName>
        <fullName evidence="6">Lipoyl/octanoyl transferase</fullName>
    </alternativeName>
    <alternativeName>
        <fullName evidence="6">Octanoyl-[acyl-carrier-protein]-protein N-octanoyltransferase</fullName>
    </alternativeName>
</protein>
<comment type="subcellular location">
    <subcellularLocation>
        <location evidence="6">Cytoplasm</location>
    </subcellularLocation>
</comment>
<evidence type="ECO:0000256" key="4">
    <source>
        <dbReference type="ARBA" id="ARBA00023315"/>
    </source>
</evidence>
<feature type="active site" description="Acyl-thioester intermediate" evidence="6 8">
    <location>
        <position position="172"/>
    </location>
</feature>
<evidence type="ECO:0000256" key="3">
    <source>
        <dbReference type="ARBA" id="ARBA00022679"/>
    </source>
</evidence>
<dbReference type="PANTHER" id="PTHR10993">
    <property type="entry name" value="OCTANOYLTRANSFERASE"/>
    <property type="match status" value="1"/>
</dbReference>
<keyword evidence="13" id="KW-1185">Reference proteome</keyword>
<dbReference type="HAMAP" id="MF_00013">
    <property type="entry name" value="LipB"/>
    <property type="match status" value="1"/>
</dbReference>
<dbReference type="Gene3D" id="3.30.930.10">
    <property type="entry name" value="Bira Bifunctional Protein, Domain 2"/>
    <property type="match status" value="1"/>
</dbReference>
<evidence type="ECO:0000256" key="1">
    <source>
        <dbReference type="ARBA" id="ARBA00004821"/>
    </source>
</evidence>
<comment type="similarity">
    <text evidence="6 7">Belongs to the LipB family.</text>
</comment>
<feature type="binding site" evidence="6 9">
    <location>
        <begin position="73"/>
        <end position="80"/>
    </location>
    <ligand>
        <name>substrate</name>
    </ligand>
</feature>
<dbReference type="UniPathway" id="UPA00538">
    <property type="reaction ID" value="UER00592"/>
</dbReference>
<reference evidence="12 13" key="1">
    <citation type="submission" date="2018-06" db="EMBL/GenBank/DDBJ databases">
        <authorList>
            <consortium name="Pathogen Informatics"/>
            <person name="Doyle S."/>
        </authorList>
    </citation>
    <scope>NUCLEOTIDE SEQUENCE [LARGE SCALE GENOMIC DNA]</scope>
    <source>
        <strain evidence="12 13">NCTC10717</strain>
    </source>
</reference>
<dbReference type="Pfam" id="PF21948">
    <property type="entry name" value="LplA-B_cat"/>
    <property type="match status" value="1"/>
</dbReference>
<dbReference type="PIRSF" id="PIRSF016262">
    <property type="entry name" value="LPLase"/>
    <property type="match status" value="1"/>
</dbReference>
<dbReference type="InterPro" id="IPR020605">
    <property type="entry name" value="Octanoyltransferase_CS"/>
</dbReference>
<dbReference type="NCBIfam" id="TIGR00214">
    <property type="entry name" value="lipB"/>
    <property type="match status" value="1"/>
</dbReference>
<dbReference type="PROSITE" id="PS01313">
    <property type="entry name" value="LIPB"/>
    <property type="match status" value="1"/>
</dbReference>
<evidence type="ECO:0000313" key="13">
    <source>
        <dbReference type="Proteomes" id="UP000254575"/>
    </source>
</evidence>
<evidence type="ECO:0000256" key="2">
    <source>
        <dbReference type="ARBA" id="ARBA00022490"/>
    </source>
</evidence>
<dbReference type="GO" id="GO:0005737">
    <property type="term" value="C:cytoplasm"/>
    <property type="evidence" value="ECO:0007669"/>
    <property type="project" value="UniProtKB-SubCell"/>
</dbReference>
<evidence type="ECO:0000259" key="11">
    <source>
        <dbReference type="PROSITE" id="PS51733"/>
    </source>
</evidence>
<keyword evidence="4 6" id="KW-0012">Acyltransferase</keyword>
<dbReference type="InterPro" id="IPR000544">
    <property type="entry name" value="Octanoyltransferase"/>
</dbReference>
<dbReference type="PROSITE" id="PS51733">
    <property type="entry name" value="BPL_LPL_CATALYTIC"/>
    <property type="match status" value="1"/>
</dbReference>
<comment type="catalytic activity">
    <reaction evidence="6 7">
        <text>octanoyl-[ACP] + L-lysyl-[protein] = N(6)-octanoyl-L-lysyl-[protein] + holo-[ACP] + H(+)</text>
        <dbReference type="Rhea" id="RHEA:17665"/>
        <dbReference type="Rhea" id="RHEA-COMP:9636"/>
        <dbReference type="Rhea" id="RHEA-COMP:9685"/>
        <dbReference type="Rhea" id="RHEA-COMP:9752"/>
        <dbReference type="Rhea" id="RHEA-COMP:9928"/>
        <dbReference type="ChEBI" id="CHEBI:15378"/>
        <dbReference type="ChEBI" id="CHEBI:29969"/>
        <dbReference type="ChEBI" id="CHEBI:64479"/>
        <dbReference type="ChEBI" id="CHEBI:78463"/>
        <dbReference type="ChEBI" id="CHEBI:78809"/>
        <dbReference type="EC" id="2.3.1.181"/>
    </reaction>
</comment>
<feature type="binding site" evidence="6 9">
    <location>
        <begin position="154"/>
        <end position="156"/>
    </location>
    <ligand>
        <name>substrate</name>
    </ligand>
</feature>
<evidence type="ECO:0000256" key="9">
    <source>
        <dbReference type="PIRSR" id="PIRSR016262-2"/>
    </source>
</evidence>
<comment type="function">
    <text evidence="5 6 7">Catalyzes the transfer of endogenously produced octanoic acid from octanoyl-acyl-carrier-protein onto the lipoyl domains of lipoate-dependent enzymes. Lipoyl-ACP can also act as a substrate although octanoyl-ACP is likely to be the physiological substrate.</text>
</comment>
<evidence type="ECO:0000256" key="8">
    <source>
        <dbReference type="PIRSR" id="PIRSR016262-1"/>
    </source>
</evidence>
<dbReference type="InterPro" id="IPR004143">
    <property type="entry name" value="BPL_LPL_catalytic"/>
</dbReference>
<dbReference type="NCBIfam" id="NF010922">
    <property type="entry name" value="PRK14342.1"/>
    <property type="match status" value="1"/>
</dbReference>
<dbReference type="AlphaFoldDB" id="A0A380MWM5"/>
<comment type="miscellaneous">
    <text evidence="6">In the reaction, the free carboxyl group of octanoic acid is attached via an amide linkage to the epsilon-amino group of a specific lysine residue of lipoyl domains of lipoate-dependent enzymes.</text>
</comment>
<proteinExistence type="inferred from homology"/>
<dbReference type="EC" id="2.3.1.181" evidence="6 7"/>
<organism evidence="12 13">
    <name type="scientific">Suttonella indologenes</name>
    <dbReference type="NCBI Taxonomy" id="13276"/>
    <lineage>
        <taxon>Bacteria</taxon>
        <taxon>Pseudomonadati</taxon>
        <taxon>Pseudomonadota</taxon>
        <taxon>Gammaproteobacteria</taxon>
        <taxon>Cardiobacteriales</taxon>
        <taxon>Cardiobacteriaceae</taxon>
        <taxon>Suttonella</taxon>
    </lineage>
</organism>
<gene>
    <name evidence="6 12" type="primary">lipB</name>
    <name evidence="12" type="ORF">NCTC10717_01273</name>
</gene>
<sequence length="211" mass="23267">MMQVQGLPVVSLGLRDYREIWQAMLDYTQKRCRSPEDDVLWLVQHPPIFTQGLAGKAEHLLATGDIPVVHIDRGGQVTYHGPGQAVIYLLLDIKSADIGIRPLVSMIEQTTIDSLKPYGIQAAARADAPGVYVADGRKIASLGLKVSRGCTYHGVAVNVDMDLSPFTRINPCGLQGMKMAQIREWAAVETEDFSQQWAAHFVRHWFAAQAG</sequence>
<dbReference type="PANTHER" id="PTHR10993:SF7">
    <property type="entry name" value="LIPOYLTRANSFERASE 2, MITOCHONDRIAL-RELATED"/>
    <property type="match status" value="1"/>
</dbReference>
<accession>A0A380MWM5</accession>
<name>A0A380MWM5_9GAMM</name>
<feature type="binding site" evidence="6 9">
    <location>
        <begin position="141"/>
        <end position="143"/>
    </location>
    <ligand>
        <name>substrate</name>
    </ligand>
</feature>
<keyword evidence="2 6" id="KW-0963">Cytoplasm</keyword>
<dbReference type="Proteomes" id="UP000254575">
    <property type="component" value="Unassembled WGS sequence"/>
</dbReference>
<dbReference type="CDD" id="cd16444">
    <property type="entry name" value="LipB"/>
    <property type="match status" value="1"/>
</dbReference>
<evidence type="ECO:0000256" key="7">
    <source>
        <dbReference type="PIRNR" id="PIRNR016262"/>
    </source>
</evidence>
<evidence type="ECO:0000256" key="10">
    <source>
        <dbReference type="PIRSR" id="PIRSR016262-3"/>
    </source>
</evidence>
<dbReference type="InterPro" id="IPR045864">
    <property type="entry name" value="aa-tRNA-synth_II/BPL/LPL"/>
</dbReference>
<evidence type="ECO:0000256" key="6">
    <source>
        <dbReference type="HAMAP-Rule" id="MF_00013"/>
    </source>
</evidence>
<dbReference type="FunFam" id="3.30.930.10:FF:000020">
    <property type="entry name" value="Octanoyltransferase"/>
    <property type="match status" value="1"/>
</dbReference>
<dbReference type="GO" id="GO:0033819">
    <property type="term" value="F:lipoyl(octanoyl) transferase activity"/>
    <property type="evidence" value="ECO:0007669"/>
    <property type="project" value="UniProtKB-EC"/>
</dbReference>
<dbReference type="SUPFAM" id="SSF55681">
    <property type="entry name" value="Class II aaRS and biotin synthetases"/>
    <property type="match status" value="1"/>
</dbReference>
<dbReference type="GO" id="GO:0009249">
    <property type="term" value="P:protein lipoylation"/>
    <property type="evidence" value="ECO:0007669"/>
    <property type="project" value="InterPro"/>
</dbReference>
<feature type="site" description="Lowers pKa of active site Cys" evidence="6 10">
    <location>
        <position position="138"/>
    </location>
</feature>